<proteinExistence type="predicted"/>
<organism evidence="3">
    <name type="scientific">uncultured Frankineae bacterium</name>
    <dbReference type="NCBI Taxonomy" id="437475"/>
    <lineage>
        <taxon>Bacteria</taxon>
        <taxon>Bacillati</taxon>
        <taxon>Actinomycetota</taxon>
        <taxon>Actinomycetes</taxon>
        <taxon>Frankiales</taxon>
        <taxon>environmental samples</taxon>
    </lineage>
</organism>
<dbReference type="Pfam" id="PF20088">
    <property type="entry name" value="DUF6480"/>
    <property type="match status" value="1"/>
</dbReference>
<feature type="region of interest" description="Disordered" evidence="1">
    <location>
        <begin position="1"/>
        <end position="60"/>
    </location>
</feature>
<name>A0A6J4LNR5_9ACTN</name>
<evidence type="ECO:0000256" key="1">
    <source>
        <dbReference type="SAM" id="MobiDB-lite"/>
    </source>
</evidence>
<dbReference type="InterPro" id="IPR045512">
    <property type="entry name" value="DUF6480"/>
</dbReference>
<keyword evidence="2" id="KW-0472">Membrane</keyword>
<keyword evidence="2" id="KW-1133">Transmembrane helix</keyword>
<evidence type="ECO:0000313" key="3">
    <source>
        <dbReference type="EMBL" id="CAA9337186.1"/>
    </source>
</evidence>
<protein>
    <submittedName>
        <fullName evidence="3">Uncharacterized protein</fullName>
    </submittedName>
</protein>
<dbReference type="EMBL" id="CADCUB010000105">
    <property type="protein sequence ID" value="CAA9337186.1"/>
    <property type="molecule type" value="Genomic_DNA"/>
</dbReference>
<keyword evidence="2" id="KW-0812">Transmembrane</keyword>
<feature type="transmembrane region" description="Helical" evidence="2">
    <location>
        <begin position="65"/>
        <end position="88"/>
    </location>
</feature>
<feature type="compositionally biased region" description="Basic and acidic residues" evidence="1">
    <location>
        <begin position="1"/>
        <end position="11"/>
    </location>
</feature>
<gene>
    <name evidence="3" type="ORF">AVDCRST_MAG07-2134</name>
</gene>
<evidence type="ECO:0000256" key="2">
    <source>
        <dbReference type="SAM" id="Phobius"/>
    </source>
</evidence>
<accession>A0A6J4LNR5</accession>
<sequence length="90" mass="9005">MAMDERAKTSESGDPDPAVTAGLGRGGGVDPGDTPAMADSMSGTAGDDRKNTPNMGPVSGNRTPMIIALSILAIFVVMIAVIVGASFIPS</sequence>
<dbReference type="AlphaFoldDB" id="A0A6J4LNR5"/>
<reference evidence="3" key="1">
    <citation type="submission" date="2020-02" db="EMBL/GenBank/DDBJ databases">
        <authorList>
            <person name="Meier V. D."/>
        </authorList>
    </citation>
    <scope>NUCLEOTIDE SEQUENCE</scope>
    <source>
        <strain evidence="3">AVDCRST_MAG07</strain>
    </source>
</reference>